<sequence length="42" mass="4474">ADHPIGSGNGLRMEGNLISFNKGAWPGEEIRADTGPTSEDIY</sequence>
<evidence type="ECO:0000313" key="1">
    <source>
        <dbReference type="EMBL" id="GAI76481.1"/>
    </source>
</evidence>
<protein>
    <submittedName>
        <fullName evidence="1">Uncharacterized protein</fullName>
    </submittedName>
</protein>
<gene>
    <name evidence="1" type="ORF">S12H4_13612</name>
</gene>
<name>X1SBL9_9ZZZZ</name>
<dbReference type="EMBL" id="BARW01006483">
    <property type="protein sequence ID" value="GAI76481.1"/>
    <property type="molecule type" value="Genomic_DNA"/>
</dbReference>
<accession>X1SBL9</accession>
<proteinExistence type="predicted"/>
<feature type="non-terminal residue" evidence="1">
    <location>
        <position position="1"/>
    </location>
</feature>
<reference evidence="1" key="1">
    <citation type="journal article" date="2014" name="Front. Microbiol.">
        <title>High frequency of phylogenetically diverse reductive dehalogenase-homologous genes in deep subseafloor sedimentary metagenomes.</title>
        <authorList>
            <person name="Kawai M."/>
            <person name="Futagami T."/>
            <person name="Toyoda A."/>
            <person name="Takaki Y."/>
            <person name="Nishi S."/>
            <person name="Hori S."/>
            <person name="Arai W."/>
            <person name="Tsubouchi T."/>
            <person name="Morono Y."/>
            <person name="Uchiyama I."/>
            <person name="Ito T."/>
            <person name="Fujiyama A."/>
            <person name="Inagaki F."/>
            <person name="Takami H."/>
        </authorList>
    </citation>
    <scope>NUCLEOTIDE SEQUENCE</scope>
    <source>
        <strain evidence="1">Expedition CK06-06</strain>
    </source>
</reference>
<organism evidence="1">
    <name type="scientific">marine sediment metagenome</name>
    <dbReference type="NCBI Taxonomy" id="412755"/>
    <lineage>
        <taxon>unclassified sequences</taxon>
        <taxon>metagenomes</taxon>
        <taxon>ecological metagenomes</taxon>
    </lineage>
</organism>
<dbReference type="AlphaFoldDB" id="X1SBL9"/>
<comment type="caution">
    <text evidence="1">The sequence shown here is derived from an EMBL/GenBank/DDBJ whole genome shotgun (WGS) entry which is preliminary data.</text>
</comment>